<dbReference type="InterPro" id="IPR001584">
    <property type="entry name" value="Integrase_cat-core"/>
</dbReference>
<keyword evidence="8" id="KW-0808">Transferase</keyword>
<dbReference type="GO" id="GO:0046872">
    <property type="term" value="F:metal ion binding"/>
    <property type="evidence" value="ECO:0007669"/>
    <property type="project" value="UniProtKB-KW"/>
</dbReference>
<reference evidence="11" key="1">
    <citation type="submission" date="2024-04" db="EMBL/GenBank/DDBJ databases">
        <authorList>
            <consortium name="Molecular Ecology Group"/>
        </authorList>
    </citation>
    <scope>NUCLEOTIDE SEQUENCE</scope>
</reference>
<dbReference type="GO" id="GO:0004519">
    <property type="term" value="F:endonuclease activity"/>
    <property type="evidence" value="ECO:0007669"/>
    <property type="project" value="UniProtKB-KW"/>
</dbReference>
<gene>
    <name evidence="11" type="ORF">LPLAT_LOCUS5549</name>
</gene>
<dbReference type="PROSITE" id="PS50994">
    <property type="entry name" value="INTEGRASE"/>
    <property type="match status" value="1"/>
</dbReference>
<feature type="domain" description="Integrase catalytic" evidence="10">
    <location>
        <begin position="1"/>
        <end position="146"/>
    </location>
</feature>
<dbReference type="Gene3D" id="3.30.420.10">
    <property type="entry name" value="Ribonuclease H-like superfamily/Ribonuclease H"/>
    <property type="match status" value="1"/>
</dbReference>
<dbReference type="GO" id="GO:0003676">
    <property type="term" value="F:nucleic acid binding"/>
    <property type="evidence" value="ECO:0007669"/>
    <property type="project" value="InterPro"/>
</dbReference>
<dbReference type="PANTHER" id="PTHR42648:SF11">
    <property type="entry name" value="TRANSPOSON TY4-P GAG-POL POLYPROTEIN"/>
    <property type="match status" value="1"/>
</dbReference>
<keyword evidence="6" id="KW-0229">DNA integration</keyword>
<evidence type="ECO:0000256" key="9">
    <source>
        <dbReference type="ARBA" id="ARBA00023172"/>
    </source>
</evidence>
<evidence type="ECO:0000256" key="3">
    <source>
        <dbReference type="ARBA" id="ARBA00022759"/>
    </source>
</evidence>
<dbReference type="Proteomes" id="UP001497644">
    <property type="component" value="Unassembled WGS sequence"/>
</dbReference>
<name>A0AAV2MYJ1_9HYME</name>
<keyword evidence="1" id="KW-0540">Nuclease</keyword>
<dbReference type="GO" id="GO:0015074">
    <property type="term" value="P:DNA integration"/>
    <property type="evidence" value="ECO:0007669"/>
    <property type="project" value="UniProtKB-KW"/>
</dbReference>
<protein>
    <recommendedName>
        <fullName evidence="10">Integrase catalytic domain-containing protein</fullName>
    </recommendedName>
</protein>
<proteinExistence type="predicted"/>
<keyword evidence="3" id="KW-0255">Endonuclease</keyword>
<dbReference type="AlphaFoldDB" id="A0AAV2MYJ1"/>
<keyword evidence="4" id="KW-0378">Hydrolase</keyword>
<evidence type="ECO:0000256" key="7">
    <source>
        <dbReference type="ARBA" id="ARBA00022918"/>
    </source>
</evidence>
<accession>A0AAV2MYJ1</accession>
<dbReference type="PANTHER" id="PTHR42648">
    <property type="entry name" value="TRANSPOSASE, PUTATIVE-RELATED"/>
    <property type="match status" value="1"/>
</dbReference>
<keyword evidence="12" id="KW-1185">Reference proteome</keyword>
<dbReference type="GO" id="GO:0016787">
    <property type="term" value="F:hydrolase activity"/>
    <property type="evidence" value="ECO:0007669"/>
    <property type="project" value="UniProtKB-KW"/>
</dbReference>
<evidence type="ECO:0000256" key="5">
    <source>
        <dbReference type="ARBA" id="ARBA00022842"/>
    </source>
</evidence>
<dbReference type="InterPro" id="IPR012337">
    <property type="entry name" value="RNaseH-like_sf"/>
</dbReference>
<dbReference type="GO" id="GO:0003887">
    <property type="term" value="F:DNA-directed DNA polymerase activity"/>
    <property type="evidence" value="ECO:0007669"/>
    <property type="project" value="UniProtKB-KW"/>
</dbReference>
<evidence type="ECO:0000256" key="2">
    <source>
        <dbReference type="ARBA" id="ARBA00022723"/>
    </source>
</evidence>
<evidence type="ECO:0000259" key="10">
    <source>
        <dbReference type="PROSITE" id="PS50994"/>
    </source>
</evidence>
<evidence type="ECO:0000256" key="6">
    <source>
        <dbReference type="ARBA" id="ARBA00022908"/>
    </source>
</evidence>
<dbReference type="GO" id="GO:0003964">
    <property type="term" value="F:RNA-directed DNA polymerase activity"/>
    <property type="evidence" value="ECO:0007669"/>
    <property type="project" value="UniProtKB-KW"/>
</dbReference>
<evidence type="ECO:0000313" key="11">
    <source>
        <dbReference type="EMBL" id="CAL1672144.1"/>
    </source>
</evidence>
<dbReference type="SUPFAM" id="SSF53098">
    <property type="entry name" value="Ribonuclease H-like"/>
    <property type="match status" value="1"/>
</dbReference>
<dbReference type="Pfam" id="PF00665">
    <property type="entry name" value="rve"/>
    <property type="match status" value="1"/>
</dbReference>
<dbReference type="EMBL" id="CAXIPU020000446">
    <property type="protein sequence ID" value="CAL1672144.1"/>
    <property type="molecule type" value="Genomic_DNA"/>
</dbReference>
<comment type="caution">
    <text evidence="11">The sequence shown here is derived from an EMBL/GenBank/DDBJ whole genome shotgun (WGS) entry which is preliminary data.</text>
</comment>
<evidence type="ECO:0000256" key="8">
    <source>
        <dbReference type="ARBA" id="ARBA00022932"/>
    </source>
</evidence>
<dbReference type="GO" id="GO:0006310">
    <property type="term" value="P:DNA recombination"/>
    <property type="evidence" value="ECO:0007669"/>
    <property type="project" value="UniProtKB-KW"/>
</dbReference>
<keyword evidence="8" id="KW-0239">DNA-directed DNA polymerase</keyword>
<dbReference type="InterPro" id="IPR036397">
    <property type="entry name" value="RNaseH_sf"/>
</dbReference>
<sequence length="146" mass="17033">MRTESEGGARYFITFIDDYTRWCKVYFMRSKSEVTQKFTEFMNFAEKQTGRKIKAIHSDNGKEYCNSALDALFKEREIRRRLTVPHTPEQNGIAECKNRTLVEAARRMIIQSGLPPSLWAEAISTANYIKYRCITKSLNSETPFEK</sequence>
<dbReference type="InterPro" id="IPR039537">
    <property type="entry name" value="Retrotran_Ty1/copia-like"/>
</dbReference>
<evidence type="ECO:0000256" key="1">
    <source>
        <dbReference type="ARBA" id="ARBA00022722"/>
    </source>
</evidence>
<keyword evidence="5" id="KW-0460">Magnesium</keyword>
<evidence type="ECO:0000313" key="12">
    <source>
        <dbReference type="Proteomes" id="UP001497644"/>
    </source>
</evidence>
<organism evidence="11 12">
    <name type="scientific">Lasius platythorax</name>
    <dbReference type="NCBI Taxonomy" id="488582"/>
    <lineage>
        <taxon>Eukaryota</taxon>
        <taxon>Metazoa</taxon>
        <taxon>Ecdysozoa</taxon>
        <taxon>Arthropoda</taxon>
        <taxon>Hexapoda</taxon>
        <taxon>Insecta</taxon>
        <taxon>Pterygota</taxon>
        <taxon>Neoptera</taxon>
        <taxon>Endopterygota</taxon>
        <taxon>Hymenoptera</taxon>
        <taxon>Apocrita</taxon>
        <taxon>Aculeata</taxon>
        <taxon>Formicoidea</taxon>
        <taxon>Formicidae</taxon>
        <taxon>Formicinae</taxon>
        <taxon>Lasius</taxon>
        <taxon>Lasius</taxon>
    </lineage>
</organism>
<keyword evidence="7" id="KW-0695">RNA-directed DNA polymerase</keyword>
<keyword evidence="9" id="KW-0233">DNA recombination</keyword>
<keyword evidence="2" id="KW-0479">Metal-binding</keyword>
<evidence type="ECO:0000256" key="4">
    <source>
        <dbReference type="ARBA" id="ARBA00022801"/>
    </source>
</evidence>
<keyword evidence="8" id="KW-0548">Nucleotidyltransferase</keyword>